<gene>
    <name evidence="7" type="ORF">MAR_017336</name>
</gene>
<dbReference type="EMBL" id="CP111017">
    <property type="protein sequence ID" value="WAR07378.1"/>
    <property type="molecule type" value="Genomic_DNA"/>
</dbReference>
<evidence type="ECO:0000256" key="3">
    <source>
        <dbReference type="ARBA" id="ARBA00023315"/>
    </source>
</evidence>
<evidence type="ECO:0000256" key="4">
    <source>
        <dbReference type="SAM" id="MobiDB-lite"/>
    </source>
</evidence>
<evidence type="ECO:0000313" key="7">
    <source>
        <dbReference type="EMBL" id="WAR07378.1"/>
    </source>
</evidence>
<proteinExistence type="inferred from homology"/>
<evidence type="ECO:0000313" key="8">
    <source>
        <dbReference type="Proteomes" id="UP001164746"/>
    </source>
</evidence>
<dbReference type="PANTHER" id="PTHR10983:SF24">
    <property type="entry name" value="1-ACYLGLYCEROL-3-PHOSPHATE O-ACYLTRANSFERASE 3, ISOFORM E-RELATED"/>
    <property type="match status" value="1"/>
</dbReference>
<dbReference type="InterPro" id="IPR032098">
    <property type="entry name" value="Acyltransf_C"/>
</dbReference>
<evidence type="ECO:0000256" key="5">
    <source>
        <dbReference type="SAM" id="Phobius"/>
    </source>
</evidence>
<keyword evidence="3" id="KW-0012">Acyltransferase</keyword>
<comment type="similarity">
    <text evidence="1">Belongs to the 1-acyl-sn-glycerol-3-phosphate acyltransferase family.</text>
</comment>
<keyword evidence="2" id="KW-0808">Transferase</keyword>
<evidence type="ECO:0000259" key="6">
    <source>
        <dbReference type="Pfam" id="PF16076"/>
    </source>
</evidence>
<evidence type="ECO:0000256" key="2">
    <source>
        <dbReference type="ARBA" id="ARBA00022679"/>
    </source>
</evidence>
<organism evidence="7 8">
    <name type="scientific">Mya arenaria</name>
    <name type="common">Soft-shell clam</name>
    <dbReference type="NCBI Taxonomy" id="6604"/>
    <lineage>
        <taxon>Eukaryota</taxon>
        <taxon>Metazoa</taxon>
        <taxon>Spiralia</taxon>
        <taxon>Lophotrochozoa</taxon>
        <taxon>Mollusca</taxon>
        <taxon>Bivalvia</taxon>
        <taxon>Autobranchia</taxon>
        <taxon>Heteroconchia</taxon>
        <taxon>Euheterodonta</taxon>
        <taxon>Imparidentia</taxon>
        <taxon>Neoheterodontei</taxon>
        <taxon>Myida</taxon>
        <taxon>Myoidea</taxon>
        <taxon>Myidae</taxon>
        <taxon>Mya</taxon>
    </lineage>
</organism>
<evidence type="ECO:0000256" key="1">
    <source>
        <dbReference type="ARBA" id="ARBA00008655"/>
    </source>
</evidence>
<feature type="transmembrane region" description="Helical" evidence="5">
    <location>
        <begin position="262"/>
        <end position="279"/>
    </location>
</feature>
<feature type="transmembrane region" description="Helical" evidence="5">
    <location>
        <begin position="231"/>
        <end position="256"/>
    </location>
</feature>
<dbReference type="Pfam" id="PF16076">
    <property type="entry name" value="Acyltransf_C"/>
    <property type="match status" value="1"/>
</dbReference>
<feature type="transmembrane region" description="Helical" evidence="5">
    <location>
        <begin position="20"/>
        <end position="40"/>
    </location>
</feature>
<dbReference type="Proteomes" id="UP001164746">
    <property type="component" value="Chromosome 6"/>
</dbReference>
<keyword evidence="5" id="KW-0472">Membrane</keyword>
<keyword evidence="8" id="KW-1185">Reference proteome</keyword>
<sequence length="313" mass="36649">MAGWWSWFKSLTVVHLIMSYIYLSSGILVSFLMLVGMVIWPFSKTLYRKFVYFLSYAQWSQFSFIAHWWSNADCKLYISPEDQRMLGKEHCVCMVNHTYEIDWLMAWMMAERHGMLGLLLFPEGTRWTPEKHAACQRIAKEKVPTVVDLTVGFPANQPEPTFMDVVAGKKVTCSMIARRYAISDIPSSEEECGQWLRDLYKRKDNDLIHYKETGEFEGLPVIDIPRRYYDVCWYIFWTIFMCVPLFQYLTYVILAASMVHKLIMAAIIVALMTFMKMMIRFTEVKHGTSYGLEHKKSSNQEGQTQTTSDKKLQ</sequence>
<keyword evidence="5" id="KW-0812">Transmembrane</keyword>
<feature type="domain" description="Acyltransferase C-terminal" evidence="6">
    <location>
        <begin position="165"/>
        <end position="237"/>
    </location>
</feature>
<name>A0ABY7EBI9_MYAAR</name>
<feature type="region of interest" description="Disordered" evidence="4">
    <location>
        <begin position="292"/>
        <end position="313"/>
    </location>
</feature>
<dbReference type="PANTHER" id="PTHR10983">
    <property type="entry name" value="1-ACYLGLYCEROL-3-PHOSPHATE ACYLTRANSFERASE-RELATED"/>
    <property type="match status" value="1"/>
</dbReference>
<reference evidence="7" key="1">
    <citation type="submission" date="2022-11" db="EMBL/GenBank/DDBJ databases">
        <title>Centuries of genome instability and evolution in soft-shell clam transmissible cancer (bioRxiv).</title>
        <authorList>
            <person name="Hart S.F.M."/>
            <person name="Yonemitsu M.A."/>
            <person name="Giersch R.M."/>
            <person name="Beal B.F."/>
            <person name="Arriagada G."/>
            <person name="Davis B.W."/>
            <person name="Ostrander E.A."/>
            <person name="Goff S.P."/>
            <person name="Metzger M.J."/>
        </authorList>
    </citation>
    <scope>NUCLEOTIDE SEQUENCE</scope>
    <source>
        <strain evidence="7">MELC-2E11</strain>
        <tissue evidence="7">Siphon/mantle</tissue>
    </source>
</reference>
<accession>A0ABY7EBI9</accession>
<keyword evidence="5" id="KW-1133">Transmembrane helix</keyword>
<protein>
    <submittedName>
        <fullName evidence="7">PLCC-like protein</fullName>
    </submittedName>
</protein>